<feature type="compositionally biased region" description="Polar residues" evidence="15">
    <location>
        <begin position="155"/>
        <end position="167"/>
    </location>
</feature>
<dbReference type="PANTHER" id="PTHR24092:SF153">
    <property type="entry name" value="PHOSPHOLIPID-TRANSPORTING ATPASE"/>
    <property type="match status" value="1"/>
</dbReference>
<feature type="binding site" evidence="13">
    <location>
        <position position="456"/>
    </location>
    <ligand>
        <name>Mg(2+)</name>
        <dbReference type="ChEBI" id="CHEBI:18420"/>
    </ligand>
</feature>
<feature type="region of interest" description="Disordered" evidence="15">
    <location>
        <begin position="1184"/>
        <end position="1227"/>
    </location>
</feature>
<dbReference type="FunFam" id="3.40.1110.10:FF:000087">
    <property type="entry name" value="Phospholipid-transporting ATPase"/>
    <property type="match status" value="1"/>
</dbReference>
<evidence type="ECO:0000256" key="1">
    <source>
        <dbReference type="ARBA" id="ARBA00004141"/>
    </source>
</evidence>
<name>A0A8H8NP59_9AGAM</name>
<dbReference type="Proteomes" id="UP000650533">
    <property type="component" value="Chromosome 1"/>
</dbReference>
<feature type="binding site" evidence="12">
    <location>
        <position position="879"/>
    </location>
    <ligand>
        <name>ATP</name>
        <dbReference type="ChEBI" id="CHEBI:30616"/>
    </ligand>
</feature>
<feature type="binding site" evidence="12">
    <location>
        <position position="458"/>
    </location>
    <ligand>
        <name>ATP</name>
        <dbReference type="ChEBI" id="CHEBI:30616"/>
    </ligand>
</feature>
<comment type="similarity">
    <text evidence="14">Belongs to the cation transport ATPase (P-type) (TC 3.A.3) family. Type IV subfamily.</text>
</comment>
<feature type="active site" description="4-aspartylphosphate intermediate" evidence="11">
    <location>
        <position position="456"/>
    </location>
</feature>
<evidence type="ECO:0000259" key="16">
    <source>
        <dbReference type="Pfam" id="PF16209"/>
    </source>
</evidence>
<feature type="region of interest" description="Disordered" evidence="15">
    <location>
        <begin position="479"/>
        <end position="525"/>
    </location>
</feature>
<evidence type="ECO:0000256" key="13">
    <source>
        <dbReference type="PIRSR" id="PIRSR606539-3"/>
    </source>
</evidence>
<evidence type="ECO:0000256" key="6">
    <source>
        <dbReference type="ARBA" id="ARBA00022840"/>
    </source>
</evidence>
<feature type="transmembrane region" description="Helical" evidence="14">
    <location>
        <begin position="965"/>
        <end position="983"/>
    </location>
</feature>
<dbReference type="KEGG" id="rsx:RhiXN_04129"/>
<dbReference type="InterPro" id="IPR023214">
    <property type="entry name" value="HAD_sf"/>
</dbReference>
<dbReference type="SUPFAM" id="SSF81665">
    <property type="entry name" value="Calcium ATPase, transmembrane domain M"/>
    <property type="match status" value="1"/>
</dbReference>
<sequence>MPPRSTNAFARAYRALADFNVESLFSRAPPPAVPRNVYINQELPKDMFDAKGKILKENKYATNQVVTSKYTVLTFVPRNLLEQFRRIANISSRAAKDGYEDIKRHQSDRQVNHSIVHVLRAGNHKNHNVMRHKEKTFVPGVPLPKFVRRGKVKNASATPESTPTSAVNLEKGSPESMQMSVLSPNNDPDDLPPPEDNPGAPHWALLYGKTYKSVIFEEENVAYVETKNLDGETNLKSRHAVPELTHLRTAQDCVQANPMKIEAEAPDVNMYRLNAAVVTESGKKSPIDLQTVFLRGTVLRNTRWATGIVLYTGGDSKIVLNSGGTPSKRSKVERQMNPQVFINLIILAAMAVVCAIVDSTLEKRAFRNGAYWMAFATQPDDNPSINGLVTFANALITFQNVIPISLYISIEFVRTCQAAFIYFDREIYYAKNDTPTLARSWNLSDDLGQIEYVFSDKTGTLTQNNMVFRQCSVGGTIYKGEDLPEESESESDSDDNPAIKKSPSSDTTAIDDDPEAGQPRKHPTLATTKFANAQLKQDIESPRDDGHMRQLYGFFSTLALCHTVLAGTNEQTGRLEYKAQSPDEAALVQAAADAGFIFLGREREIMRMQTPFAGVEEFELLNVLDFTSARKRMSVIVRKMDPEDRRVFLMCKGADNVIFERLKSGNDSIRQKTGEDLDYFASEGLRTLCLAYKTISPDEYEAWNERYHEAQVALEGREEKIEAVSDQIERDLRLLGATAIEDRLQDGVPKAIADLKRAGIKVWVATGDKLETAIAIGYSTNLISKDANLIIVRGGADTFAVHEQMKKAANEFFPDDKIMDNPAVHPTEEPATPSGEAMDEEAPWNRQLMIELSTRCPDGPLIKDELGVMTLAIGDGANDVSMIKLRMWCGYFGRGRSSGSKLVGLCDCPVPILDEAIVVHGHWSYVRNSNMIVNFFFKNIVCIGSYGGSKFIADGVLHMCSNTYLLFWNVFWSIAPVIAIGIFDRNIDADILVTLPELYRYGREGRWFGVRVFALYMFDGIYQSAVIFFFILYAYRSTSARTDGYDVGMYEFSTTMVVATVMAVNAFNGLNTRAWTGWVWFAVTIGVILVWAYTAIYSLIRPAAFYTPAYGNTYYLFRSAYFWFGIPIAFCLALAPRYISKTIRLIEFSNDIDIMRIIRARDPNVDVAHHPKLGGHFTEQQAEVRASADSYPPRRTHSRQPTLHSLGSRTDMSTGMRSTGNRGFDFSAEEGGVAIRRMQSNISERQRARIEGLSDDEDGQKRKGSLRIIPAAVRRSLRLKGRTSPSQTHEH</sequence>
<dbReference type="GO" id="GO:0045332">
    <property type="term" value="P:phospholipid translocation"/>
    <property type="evidence" value="ECO:0007669"/>
    <property type="project" value="TreeGrafter"/>
</dbReference>
<evidence type="ECO:0000256" key="3">
    <source>
        <dbReference type="ARBA" id="ARBA00022692"/>
    </source>
</evidence>
<feature type="binding site" evidence="12">
    <location>
        <position position="584"/>
    </location>
    <ligand>
        <name>ATP</name>
        <dbReference type="ChEBI" id="CHEBI:30616"/>
    </ligand>
</feature>
<dbReference type="Pfam" id="PF16209">
    <property type="entry name" value="PhoLip_ATPase_N"/>
    <property type="match status" value="1"/>
</dbReference>
<reference evidence="18" key="1">
    <citation type="submission" date="2020-05" db="EMBL/GenBank/DDBJ databases">
        <title>Evolutionary and genomic comparisons of hybrid uninucleate and nonhybrid Rhizoctonia fungi.</title>
        <authorList>
            <person name="Li C."/>
            <person name="Chen X."/>
        </authorList>
    </citation>
    <scope>NUCLEOTIDE SEQUENCE</scope>
    <source>
        <strain evidence="18">AG-1 IA</strain>
    </source>
</reference>
<evidence type="ECO:0000256" key="4">
    <source>
        <dbReference type="ARBA" id="ARBA00022723"/>
    </source>
</evidence>
<proteinExistence type="inferred from homology"/>
<comment type="subcellular location">
    <subcellularLocation>
        <location evidence="1 14">Membrane</location>
        <topology evidence="1 14">Multi-pass membrane protein</topology>
    </subcellularLocation>
</comment>
<dbReference type="NCBIfam" id="TIGR01652">
    <property type="entry name" value="ATPase-Plipid"/>
    <property type="match status" value="1"/>
</dbReference>
<feature type="transmembrane region" description="Helical" evidence="14">
    <location>
        <begin position="1120"/>
        <end position="1139"/>
    </location>
</feature>
<feature type="binding site" evidence="12">
    <location>
        <position position="766"/>
    </location>
    <ligand>
        <name>ATP</name>
        <dbReference type="ChEBI" id="CHEBI:30616"/>
    </ligand>
</feature>
<dbReference type="EC" id="7.6.2.1" evidence="14"/>
<keyword evidence="5 12" id="KW-0547">Nucleotide-binding</keyword>
<feature type="binding site" evidence="13">
    <location>
        <position position="879"/>
    </location>
    <ligand>
        <name>Mg(2+)</name>
        <dbReference type="ChEBI" id="CHEBI:18420"/>
    </ligand>
</feature>
<dbReference type="InterPro" id="IPR032630">
    <property type="entry name" value="P_typ_ATPase_c"/>
</dbReference>
<dbReference type="InterPro" id="IPR036412">
    <property type="entry name" value="HAD-like_sf"/>
</dbReference>
<dbReference type="GeneID" id="67026409"/>
<comment type="cofactor">
    <cofactor evidence="13">
        <name>Mg(2+)</name>
        <dbReference type="ChEBI" id="CHEBI:18420"/>
    </cofactor>
</comment>
<evidence type="ECO:0000313" key="19">
    <source>
        <dbReference type="Proteomes" id="UP000650533"/>
    </source>
</evidence>
<dbReference type="RefSeq" id="XP_043176365.1">
    <property type="nucleotide sequence ID" value="XM_043323946.1"/>
</dbReference>
<dbReference type="Gene3D" id="3.40.50.1000">
    <property type="entry name" value="HAD superfamily/HAD-like"/>
    <property type="match status" value="1"/>
</dbReference>
<evidence type="ECO:0000256" key="2">
    <source>
        <dbReference type="ARBA" id="ARBA00022553"/>
    </source>
</evidence>
<evidence type="ECO:0000256" key="10">
    <source>
        <dbReference type="ARBA" id="ARBA00023136"/>
    </source>
</evidence>
<feature type="domain" description="P-type ATPase C-terminal" evidence="17">
    <location>
        <begin position="917"/>
        <end position="1144"/>
    </location>
</feature>
<feature type="binding site" evidence="13">
    <location>
        <position position="458"/>
    </location>
    <ligand>
        <name>Mg(2+)</name>
        <dbReference type="ChEBI" id="CHEBI:18420"/>
    </ligand>
</feature>
<comment type="caution">
    <text evidence="14">Lacks conserved residue(s) required for the propagation of feature annotation.</text>
</comment>
<keyword evidence="4 13" id="KW-0479">Metal-binding</keyword>
<feature type="transmembrane region" description="Helical" evidence="14">
    <location>
        <begin position="1079"/>
        <end position="1100"/>
    </location>
</feature>
<feature type="binding site" evidence="12">
    <location>
        <position position="626"/>
    </location>
    <ligand>
        <name>ATP</name>
        <dbReference type="ChEBI" id="CHEBI:30616"/>
    </ligand>
</feature>
<dbReference type="InterPro" id="IPR023298">
    <property type="entry name" value="ATPase_P-typ_TM_dom_sf"/>
</dbReference>
<evidence type="ECO:0000256" key="9">
    <source>
        <dbReference type="ARBA" id="ARBA00022989"/>
    </source>
</evidence>
<feature type="compositionally biased region" description="Acidic residues" evidence="15">
    <location>
        <begin position="483"/>
        <end position="495"/>
    </location>
</feature>
<evidence type="ECO:0000256" key="7">
    <source>
        <dbReference type="ARBA" id="ARBA00022842"/>
    </source>
</evidence>
<feature type="binding site" evidence="12">
    <location>
        <position position="457"/>
    </location>
    <ligand>
        <name>ATP</name>
        <dbReference type="ChEBI" id="CHEBI:30616"/>
    </ligand>
</feature>
<organism evidence="18 19">
    <name type="scientific">Rhizoctonia solani</name>
    <dbReference type="NCBI Taxonomy" id="456999"/>
    <lineage>
        <taxon>Eukaryota</taxon>
        <taxon>Fungi</taxon>
        <taxon>Dikarya</taxon>
        <taxon>Basidiomycota</taxon>
        <taxon>Agaricomycotina</taxon>
        <taxon>Agaricomycetes</taxon>
        <taxon>Cantharellales</taxon>
        <taxon>Ceratobasidiaceae</taxon>
        <taxon>Rhizoctonia</taxon>
    </lineage>
</organism>
<feature type="domain" description="P-type ATPase N-terminal" evidence="16">
    <location>
        <begin position="46"/>
        <end position="90"/>
    </location>
</feature>
<keyword evidence="9 14" id="KW-1133">Transmembrane helix</keyword>
<dbReference type="GO" id="GO:0000287">
    <property type="term" value="F:magnesium ion binding"/>
    <property type="evidence" value="ECO:0007669"/>
    <property type="project" value="UniProtKB-UniRule"/>
</dbReference>
<dbReference type="SUPFAM" id="SSF81660">
    <property type="entry name" value="Metal cation-transporting ATPase, ATP-binding domain N"/>
    <property type="match status" value="1"/>
</dbReference>
<dbReference type="EMBL" id="CP059658">
    <property type="protein sequence ID" value="QRW16128.1"/>
    <property type="molecule type" value="Genomic_DNA"/>
</dbReference>
<feature type="region of interest" description="Disordered" evidence="15">
    <location>
        <begin position="150"/>
        <end position="199"/>
    </location>
</feature>
<gene>
    <name evidence="18" type="ORF">RhiXN_04129</name>
</gene>
<dbReference type="SUPFAM" id="SSF56784">
    <property type="entry name" value="HAD-like"/>
    <property type="match status" value="1"/>
</dbReference>
<feature type="transmembrane region" description="Helical" evidence="14">
    <location>
        <begin position="1047"/>
        <end position="1067"/>
    </location>
</feature>
<evidence type="ECO:0000313" key="18">
    <source>
        <dbReference type="EMBL" id="QRW16128.1"/>
    </source>
</evidence>
<evidence type="ECO:0000256" key="11">
    <source>
        <dbReference type="PIRSR" id="PIRSR606539-1"/>
    </source>
</evidence>
<evidence type="ECO:0000256" key="14">
    <source>
        <dbReference type="RuleBase" id="RU362033"/>
    </source>
</evidence>
<keyword evidence="6 12" id="KW-0067">ATP-binding</keyword>
<evidence type="ECO:0000256" key="8">
    <source>
        <dbReference type="ARBA" id="ARBA00022967"/>
    </source>
</evidence>
<feature type="binding site" evidence="13">
    <location>
        <position position="875"/>
    </location>
    <ligand>
        <name>Mg(2+)</name>
        <dbReference type="ChEBI" id="CHEBI:18420"/>
    </ligand>
</feature>
<dbReference type="InterPro" id="IPR032631">
    <property type="entry name" value="P-type_ATPase_N"/>
</dbReference>
<comment type="catalytic activity">
    <reaction evidence="14">
        <text>ATP + H2O + phospholipidSide 1 = ADP + phosphate + phospholipidSide 2.</text>
        <dbReference type="EC" id="7.6.2.1"/>
    </reaction>
</comment>
<feature type="region of interest" description="Disordered" evidence="15">
    <location>
        <begin position="1246"/>
        <end position="1291"/>
    </location>
</feature>
<protein>
    <recommendedName>
        <fullName evidence="14">Phospholipid-transporting ATPase</fullName>
        <ecNumber evidence="14">7.6.2.1</ecNumber>
    </recommendedName>
</protein>
<keyword evidence="3 14" id="KW-0812">Transmembrane</keyword>
<feature type="binding site" evidence="12">
    <location>
        <position position="768"/>
    </location>
    <ligand>
        <name>ATP</name>
        <dbReference type="ChEBI" id="CHEBI:30616"/>
    </ligand>
</feature>
<keyword evidence="2" id="KW-0597">Phosphoprotein</keyword>
<keyword evidence="10 14" id="KW-0472">Membrane</keyword>
<dbReference type="Gene3D" id="3.40.1110.10">
    <property type="entry name" value="Calcium-transporting ATPase, cytoplasmic domain N"/>
    <property type="match status" value="1"/>
</dbReference>
<feature type="transmembrane region" description="Helical" evidence="14">
    <location>
        <begin position="1013"/>
        <end position="1035"/>
    </location>
</feature>
<dbReference type="Pfam" id="PF16212">
    <property type="entry name" value="PhoLip_ATPase_C"/>
    <property type="match status" value="1"/>
</dbReference>
<dbReference type="GO" id="GO:0140326">
    <property type="term" value="F:ATPase-coupled intramembrane lipid transporter activity"/>
    <property type="evidence" value="ECO:0007669"/>
    <property type="project" value="UniProtKB-EC"/>
</dbReference>
<accession>A0A8H8NP59</accession>
<evidence type="ECO:0000256" key="12">
    <source>
        <dbReference type="PIRSR" id="PIRSR606539-2"/>
    </source>
</evidence>
<feature type="binding site" evidence="12">
    <location>
        <position position="456"/>
    </location>
    <ligand>
        <name>ATP</name>
        <dbReference type="ChEBI" id="CHEBI:30616"/>
    </ligand>
</feature>
<dbReference type="GO" id="GO:0005886">
    <property type="term" value="C:plasma membrane"/>
    <property type="evidence" value="ECO:0007669"/>
    <property type="project" value="TreeGrafter"/>
</dbReference>
<feature type="binding site" evidence="12">
    <location>
        <position position="878"/>
    </location>
    <ligand>
        <name>ATP</name>
        <dbReference type="ChEBI" id="CHEBI:30616"/>
    </ligand>
</feature>
<feature type="binding site" evidence="12">
    <location>
        <position position="652"/>
    </location>
    <ligand>
        <name>ATP</name>
        <dbReference type="ChEBI" id="CHEBI:30616"/>
    </ligand>
</feature>
<evidence type="ECO:0000259" key="17">
    <source>
        <dbReference type="Pfam" id="PF16212"/>
    </source>
</evidence>
<dbReference type="Pfam" id="PF13246">
    <property type="entry name" value="Cation_ATPase"/>
    <property type="match status" value="1"/>
</dbReference>
<dbReference type="PROSITE" id="PS00154">
    <property type="entry name" value="ATPASE_E1_E2"/>
    <property type="match status" value="1"/>
</dbReference>
<feature type="binding site" evidence="12">
    <location>
        <position position="686"/>
    </location>
    <ligand>
        <name>ATP</name>
        <dbReference type="ChEBI" id="CHEBI:30616"/>
    </ligand>
</feature>
<feature type="compositionally biased region" description="Polar residues" evidence="15">
    <location>
        <begin position="1199"/>
        <end position="1221"/>
    </location>
</feature>
<keyword evidence="7 13" id="KW-0460">Magnesium</keyword>
<dbReference type="InterPro" id="IPR006539">
    <property type="entry name" value="P-type_ATPase_IV"/>
</dbReference>
<dbReference type="InterPro" id="IPR018303">
    <property type="entry name" value="ATPase_P-typ_P_site"/>
</dbReference>
<keyword evidence="8 14" id="KW-1278">Translocase</keyword>
<evidence type="ECO:0000256" key="5">
    <source>
        <dbReference type="ARBA" id="ARBA00022741"/>
    </source>
</evidence>
<dbReference type="PANTHER" id="PTHR24092">
    <property type="entry name" value="PROBABLE PHOSPHOLIPID-TRANSPORTING ATPASE"/>
    <property type="match status" value="1"/>
</dbReference>
<evidence type="ECO:0000256" key="15">
    <source>
        <dbReference type="SAM" id="MobiDB-lite"/>
    </source>
</evidence>
<dbReference type="GO" id="GO:0005524">
    <property type="term" value="F:ATP binding"/>
    <property type="evidence" value="ECO:0007669"/>
    <property type="project" value="UniProtKB-UniRule"/>
</dbReference>
<feature type="binding site" evidence="12">
    <location>
        <position position="767"/>
    </location>
    <ligand>
        <name>ATP</name>
        <dbReference type="ChEBI" id="CHEBI:30616"/>
    </ligand>
</feature>
<dbReference type="InterPro" id="IPR023299">
    <property type="entry name" value="ATPase_P-typ_cyto_dom_N"/>
</dbReference>